<sequence length="963" mass="111617">MRKITSLSQLRALLKNDVVIIKVLPYGGKGIIKKYCKDCIEIPNEFNSVEELQNWRDFLNSKSTYKVIGRSYVIDLLFGKTKLGQGNLKVSGNVFTISAYKAINYVVKRVDKDVSKILDYSILTLHGYYTYIPGLLVEGVKLAKENKIDDALKTFNKFRRILYINENEAKSPEELLKKVYKGNNLREDWEKLSPIWREIIYYLIDSSLGLLPGESKRQISDLNYSSTEVEELSIIDYLEYVDIVNLAISELFRGNNVAIIGSLRTGKSTISELIKKRAKDHKLEISVIDYHNTNNEYTSLEKIYNSNKSKVLYVLTNDLAKTLGINAFKIYVDRRYIYSLSRDKGLTLRLDERITSIPMHYIIMYQTDNIESTLNEALENFYADYWNYIYNVIFDSDPNKILWYSPILAVYDKYNIPIPVRISALILKNSGRKNVNENDLILKWFSNCNIPFKVPKSEDYYTDSLDSINVEKILANVAEEISKEINNETMIDSILNILSYLSITEGEKPRIISKIKEYFDNNFNFMRIFLPYIIERLKDNINIEKYCKELSNNSLQPYELLAKIKGILMKSTEDKCTSTALDILLTLSKNGKVEWVRFVLDDIINNIKVIKKNYSYQLSAILFNYLKYSNEDIDKVKQIINEIDNEYSVFPKSLVNYIDGSLDLIQFTNPLWSVLIYGFLGIYSLTNHDLLKLALIYDKFRKNYALVKNSKYNLDDLHLKDFFPISNDIMDYIDELKDRLDAGIGYTLLLTHPREESVRATIELSEKLVINWYNRIRNKMKEGKIKNNEAIDLLKFYQIKLMKSLVSGGKYEYKSVLQDIIELEKLTDYVKEQDVKGSLLVASSISKKVLGIEEKPRIFSGTTLDLLIYISAEILLGANDKNKFFDFIANQIKNKDEGIDKALVGIITAVMKNDKKELDKALEYAKENYYSAMLEILSKYVNDRKMFVVSLIPYIGFWHFLGG</sequence>
<reference evidence="1" key="1">
    <citation type="submission" date="2024-03" db="EMBL/GenBank/DDBJ databases">
        <title>Complete genome sequence of Sulfurisphaera javensis strain KD-1.</title>
        <authorList>
            <person name="Sakai H."/>
            <person name="Nur N."/>
            <person name="Suwanto A."/>
            <person name="Kurosawa N."/>
        </authorList>
    </citation>
    <scope>NUCLEOTIDE SEQUENCE</scope>
    <source>
        <strain evidence="1">KD-1</strain>
    </source>
</reference>
<dbReference type="EMBL" id="AP031322">
    <property type="protein sequence ID" value="BFH73138.1"/>
    <property type="molecule type" value="Genomic_DNA"/>
</dbReference>
<dbReference type="AlphaFoldDB" id="A0AAT9GQE8"/>
<name>A0AAT9GQE8_9CREN</name>
<organism evidence="1">
    <name type="scientific">Sulfurisphaera javensis</name>
    <dbReference type="NCBI Taxonomy" id="2049879"/>
    <lineage>
        <taxon>Archaea</taxon>
        <taxon>Thermoproteota</taxon>
        <taxon>Thermoprotei</taxon>
        <taxon>Sulfolobales</taxon>
        <taxon>Sulfolobaceae</taxon>
        <taxon>Sulfurisphaera</taxon>
    </lineage>
</organism>
<dbReference type="GeneID" id="92354009"/>
<dbReference type="KEGG" id="sjv:SJAV_10820"/>
<dbReference type="RefSeq" id="WP_369611307.1">
    <property type="nucleotide sequence ID" value="NZ_AP031322.1"/>
</dbReference>
<proteinExistence type="predicted"/>
<gene>
    <name evidence="1" type="ORF">SJAV_10820</name>
</gene>
<evidence type="ECO:0000313" key="1">
    <source>
        <dbReference type="EMBL" id="BFH73138.1"/>
    </source>
</evidence>
<protein>
    <submittedName>
        <fullName evidence="1">Uncharacterized protein</fullName>
    </submittedName>
</protein>
<accession>A0AAT9GQE8</accession>